<dbReference type="PANTHER" id="PTHR22916">
    <property type="entry name" value="GLYCOSYLTRANSFERASE"/>
    <property type="match status" value="1"/>
</dbReference>
<dbReference type="Gene3D" id="3.90.550.10">
    <property type="entry name" value="Spore Coat Polysaccharide Biosynthesis Protein SpsA, Chain A"/>
    <property type="match status" value="1"/>
</dbReference>
<evidence type="ECO:0000256" key="1">
    <source>
        <dbReference type="ARBA" id="ARBA00022676"/>
    </source>
</evidence>
<keyword evidence="2" id="KW-0808">Transferase</keyword>
<dbReference type="RefSeq" id="WP_005877221.1">
    <property type="nucleotide sequence ID" value="NZ_CABMNL010000001.1"/>
</dbReference>
<dbReference type="PANTHER" id="PTHR22916:SF51">
    <property type="entry name" value="GLYCOSYLTRANSFERASE EPSH-RELATED"/>
    <property type="match status" value="1"/>
</dbReference>
<sequence length="337" mass="38962">MALPLVSVIVPVYRAQAYLARCLDSIVGQTYPNLEILLVDDGSPDACGAICDDYAARDARIRVFHLENGGVARARNVALDAMTGEYVIFVDADDYIAPELVEKALQTARERSADIVVFDFWNIEKDGLQLMTQCYHPGDVGIEKMRELILKDELLSYMWNKFFRASLFEGIRIASVRTFSDLLVMPRIFMQAKSAVYVRTPYYYYNLLNDGSLTSIKSVSNKQNAKNRYGMFRAWEERERVARECCESVVEYSERRAVNSAISTRVIDLYRPALSEEETERLGRFLEDKKRNRVSRIDAKYRTLWWLSDHCPLLCRLYGYLSVKLFQWKLALKERKA</sequence>
<dbReference type="SUPFAM" id="SSF53448">
    <property type="entry name" value="Nucleotide-diphospho-sugar transferases"/>
    <property type="match status" value="1"/>
</dbReference>
<dbReference type="eggNOG" id="COG1215">
    <property type="taxonomic scope" value="Bacteria"/>
</dbReference>
<name>C3X3W6_9BURK</name>
<evidence type="ECO:0000259" key="3">
    <source>
        <dbReference type="Pfam" id="PF00535"/>
    </source>
</evidence>
<comment type="caution">
    <text evidence="4">The sequence shown here is derived from an EMBL/GenBank/DDBJ whole genome shotgun (WGS) entry which is preliminary data.</text>
</comment>
<dbReference type="InterPro" id="IPR029044">
    <property type="entry name" value="Nucleotide-diphossugar_trans"/>
</dbReference>
<dbReference type="CAZy" id="GT2">
    <property type="family name" value="Glycosyltransferase Family 2"/>
</dbReference>
<organism evidence="4 5">
    <name type="scientific">Oxalobacter paraformigenes</name>
    <dbReference type="NCBI Taxonomy" id="556268"/>
    <lineage>
        <taxon>Bacteria</taxon>
        <taxon>Pseudomonadati</taxon>
        <taxon>Pseudomonadota</taxon>
        <taxon>Betaproteobacteria</taxon>
        <taxon>Burkholderiales</taxon>
        <taxon>Oxalobacteraceae</taxon>
        <taxon>Oxalobacter</taxon>
    </lineage>
</organism>
<dbReference type="AlphaFoldDB" id="C3X3W6"/>
<dbReference type="HOGENOM" id="CLU_025996_25_0_4"/>
<dbReference type="InterPro" id="IPR001173">
    <property type="entry name" value="Glyco_trans_2-like"/>
</dbReference>
<accession>C3X3W6</accession>
<dbReference type="Proteomes" id="UP000003973">
    <property type="component" value="Unassembled WGS sequence"/>
</dbReference>
<dbReference type="Pfam" id="PF00535">
    <property type="entry name" value="Glycos_transf_2"/>
    <property type="match status" value="1"/>
</dbReference>
<evidence type="ECO:0000256" key="2">
    <source>
        <dbReference type="ARBA" id="ARBA00022679"/>
    </source>
</evidence>
<protein>
    <recommendedName>
        <fullName evidence="3">Glycosyltransferase 2-like domain-containing protein</fullName>
    </recommendedName>
</protein>
<dbReference type="EMBL" id="ACDP02000011">
    <property type="protein sequence ID" value="EEO27902.1"/>
    <property type="molecule type" value="Genomic_DNA"/>
</dbReference>
<dbReference type="CDD" id="cd00761">
    <property type="entry name" value="Glyco_tranf_GTA_type"/>
    <property type="match status" value="1"/>
</dbReference>
<evidence type="ECO:0000313" key="4">
    <source>
        <dbReference type="EMBL" id="EEO27902.1"/>
    </source>
</evidence>
<keyword evidence="5" id="KW-1185">Reference proteome</keyword>
<proteinExistence type="predicted"/>
<evidence type="ECO:0000313" key="5">
    <source>
        <dbReference type="Proteomes" id="UP000003973"/>
    </source>
</evidence>
<gene>
    <name evidence="4" type="ORF">OFAG_01055</name>
</gene>
<reference evidence="4" key="1">
    <citation type="submission" date="2011-10" db="EMBL/GenBank/DDBJ databases">
        <title>The Genome Sequence of Oxalobacter formigenes HOxBLS.</title>
        <authorList>
            <consortium name="The Broad Institute Genome Sequencing Platform"/>
            <person name="Earl A."/>
            <person name="Ward D."/>
            <person name="Feldgarden M."/>
            <person name="Gevers D."/>
            <person name="Allison M.J."/>
            <person name="Humphrey S."/>
            <person name="Young S.K."/>
            <person name="Zeng Q."/>
            <person name="Gargeya S."/>
            <person name="Fitzgerald M."/>
            <person name="Haas B."/>
            <person name="Abouelleil A."/>
            <person name="Alvarado L."/>
            <person name="Arachchi H.M."/>
            <person name="Berlin A."/>
            <person name="Brown A."/>
            <person name="Chapman S.B."/>
            <person name="Chen Z."/>
            <person name="Dunbar C."/>
            <person name="Freedman E."/>
            <person name="Gearin G."/>
            <person name="Goldberg J."/>
            <person name="Griggs A."/>
            <person name="Gujja S."/>
            <person name="Heiman D."/>
            <person name="Howarth C."/>
            <person name="Larson L."/>
            <person name="Lui A."/>
            <person name="MacDonald P.J.P."/>
            <person name="Montmayeur A."/>
            <person name="Murphy C."/>
            <person name="Neiman D."/>
            <person name="Pearson M."/>
            <person name="Priest M."/>
            <person name="Roberts A."/>
            <person name="Saif S."/>
            <person name="Shea T."/>
            <person name="Shenoy N."/>
            <person name="Sisk P."/>
            <person name="Stolte C."/>
            <person name="Sykes S."/>
            <person name="Wortman J."/>
            <person name="Nusbaum C."/>
            <person name="Birren B."/>
        </authorList>
    </citation>
    <scope>NUCLEOTIDE SEQUENCE [LARGE SCALE GENOMIC DNA]</scope>
    <source>
        <strain evidence="4">HOxBLS</strain>
    </source>
</reference>
<keyword evidence="1" id="KW-0328">Glycosyltransferase</keyword>
<feature type="domain" description="Glycosyltransferase 2-like" evidence="3">
    <location>
        <begin position="7"/>
        <end position="130"/>
    </location>
</feature>
<dbReference type="GO" id="GO:0016758">
    <property type="term" value="F:hexosyltransferase activity"/>
    <property type="evidence" value="ECO:0007669"/>
    <property type="project" value="UniProtKB-ARBA"/>
</dbReference>